<dbReference type="SUPFAM" id="SSF48264">
    <property type="entry name" value="Cytochrome P450"/>
    <property type="match status" value="1"/>
</dbReference>
<dbReference type="GO" id="GO:0005506">
    <property type="term" value="F:iron ion binding"/>
    <property type="evidence" value="ECO:0007669"/>
    <property type="project" value="InterPro"/>
</dbReference>
<dbReference type="Pfam" id="PF00067">
    <property type="entry name" value="p450"/>
    <property type="match status" value="1"/>
</dbReference>
<comment type="caution">
    <text evidence="1">The sequence shown here is derived from an EMBL/GenBank/DDBJ whole genome shotgun (WGS) entry which is preliminary data.</text>
</comment>
<dbReference type="OrthoDB" id="1470350at2759"/>
<dbReference type="AlphaFoldDB" id="A0A8H7TGL0"/>
<dbReference type="InterPro" id="IPR050121">
    <property type="entry name" value="Cytochrome_P450_monoxygenase"/>
</dbReference>
<sequence length="432" mass="48931">MFVLVLVIAGGFLVAALHTHAAFARRHDGILTVFLYLNLLSLLRGETRNDFYERNLKRHLHGSGVVRTWLAGHWSLIVTQPELLVEVLKKEHIYSKAGFNIKTLGTVFGHLFGALTGAKDSSDVRPLNCDETARIWAIDAVGSHFFNIDFKALTNSKAAIVSVWKTVLEAGNTPLRSTFPITESFDWIFASRRNMHKLFEILTITWRRHQNIQSLEATLDKMSPSSAPYLRVSSQATGTSAMWVLGRRPELRAALRKEALDTKPRTKFELHSMPLLASVIFEVGRLYPPLSQLANRVTFEATLLGGKYHVAKGQWVGWNSYGVHTDTNIWGSDALEFNPQRWGNDVEAIDKMFRRCQNNCTYITWNAHARKCMGISFARLQCKVVLCEMVRRVSWTVDPSYKYLIKHGSVLSPRNVPMIFKKNEKEALISGT</sequence>
<proteinExistence type="predicted"/>
<name>A0A8H7TGL0_9HELO</name>
<reference evidence="1" key="1">
    <citation type="submission" date="2021-02" db="EMBL/GenBank/DDBJ databases">
        <title>Genome sequence Cadophora malorum strain M34.</title>
        <authorList>
            <person name="Stefanovic E."/>
            <person name="Vu D."/>
            <person name="Scully C."/>
            <person name="Dijksterhuis J."/>
            <person name="Roader J."/>
            <person name="Houbraken J."/>
        </authorList>
    </citation>
    <scope>NUCLEOTIDE SEQUENCE</scope>
    <source>
        <strain evidence="1">M34</strain>
    </source>
</reference>
<dbReference type="PANTHER" id="PTHR24305">
    <property type="entry name" value="CYTOCHROME P450"/>
    <property type="match status" value="1"/>
</dbReference>
<keyword evidence="2" id="KW-1185">Reference proteome</keyword>
<evidence type="ECO:0000313" key="1">
    <source>
        <dbReference type="EMBL" id="KAG4418473.1"/>
    </source>
</evidence>
<dbReference type="GO" id="GO:0004497">
    <property type="term" value="F:monooxygenase activity"/>
    <property type="evidence" value="ECO:0007669"/>
    <property type="project" value="InterPro"/>
</dbReference>
<dbReference type="Gene3D" id="1.10.630.10">
    <property type="entry name" value="Cytochrome P450"/>
    <property type="match status" value="2"/>
</dbReference>
<dbReference type="GO" id="GO:0020037">
    <property type="term" value="F:heme binding"/>
    <property type="evidence" value="ECO:0007669"/>
    <property type="project" value="InterPro"/>
</dbReference>
<dbReference type="GO" id="GO:0016705">
    <property type="term" value="F:oxidoreductase activity, acting on paired donors, with incorporation or reduction of molecular oxygen"/>
    <property type="evidence" value="ECO:0007669"/>
    <property type="project" value="InterPro"/>
</dbReference>
<accession>A0A8H7TGL0</accession>
<evidence type="ECO:0000313" key="2">
    <source>
        <dbReference type="Proteomes" id="UP000664132"/>
    </source>
</evidence>
<gene>
    <name evidence="1" type="ORF">IFR04_008367</name>
</gene>
<evidence type="ECO:0008006" key="3">
    <source>
        <dbReference type="Google" id="ProtNLM"/>
    </source>
</evidence>
<protein>
    <recommendedName>
        <fullName evidence="3">Cytochrome P450</fullName>
    </recommendedName>
</protein>
<dbReference type="InterPro" id="IPR001128">
    <property type="entry name" value="Cyt_P450"/>
</dbReference>
<organism evidence="1 2">
    <name type="scientific">Cadophora malorum</name>
    <dbReference type="NCBI Taxonomy" id="108018"/>
    <lineage>
        <taxon>Eukaryota</taxon>
        <taxon>Fungi</taxon>
        <taxon>Dikarya</taxon>
        <taxon>Ascomycota</taxon>
        <taxon>Pezizomycotina</taxon>
        <taxon>Leotiomycetes</taxon>
        <taxon>Helotiales</taxon>
        <taxon>Ploettnerulaceae</taxon>
        <taxon>Cadophora</taxon>
    </lineage>
</organism>
<dbReference type="EMBL" id="JAFJYH010000127">
    <property type="protein sequence ID" value="KAG4418473.1"/>
    <property type="molecule type" value="Genomic_DNA"/>
</dbReference>
<dbReference type="InterPro" id="IPR036396">
    <property type="entry name" value="Cyt_P450_sf"/>
</dbReference>
<dbReference type="PANTHER" id="PTHR24305:SF223">
    <property type="entry name" value="CYTOCHROME P450-DIT2"/>
    <property type="match status" value="1"/>
</dbReference>
<dbReference type="Proteomes" id="UP000664132">
    <property type="component" value="Unassembled WGS sequence"/>
</dbReference>